<evidence type="ECO:0000256" key="3">
    <source>
        <dbReference type="ARBA" id="ARBA00023004"/>
    </source>
</evidence>
<dbReference type="AlphaFoldDB" id="M8BXQ5"/>
<dbReference type="PANTHER" id="PTHR47955">
    <property type="entry name" value="CYTOCHROME P450 FAMILY 71 PROTEIN"/>
    <property type="match status" value="1"/>
</dbReference>
<dbReference type="Gene3D" id="1.10.630.10">
    <property type="entry name" value="Cytochrome P450"/>
    <property type="match status" value="1"/>
</dbReference>
<dbReference type="InterPro" id="IPR036396">
    <property type="entry name" value="Cyt_P450_sf"/>
</dbReference>
<reference evidence="4" key="1">
    <citation type="submission" date="2015-06" db="UniProtKB">
        <authorList>
            <consortium name="EnsemblPlants"/>
        </authorList>
    </citation>
    <scope>IDENTIFICATION</scope>
</reference>
<evidence type="ECO:0000313" key="4">
    <source>
        <dbReference type="EnsemblPlants" id="EMT26588"/>
    </source>
</evidence>
<dbReference type="SUPFAM" id="SSF48264">
    <property type="entry name" value="Cytochrome P450"/>
    <property type="match status" value="1"/>
</dbReference>
<dbReference type="GO" id="GO:0020037">
    <property type="term" value="F:heme binding"/>
    <property type="evidence" value="ECO:0007669"/>
    <property type="project" value="InterPro"/>
</dbReference>
<dbReference type="GO" id="GO:0016705">
    <property type="term" value="F:oxidoreductase activity, acting on paired donors, with incorporation or reduction of molecular oxygen"/>
    <property type="evidence" value="ECO:0007669"/>
    <property type="project" value="InterPro"/>
</dbReference>
<dbReference type="GO" id="GO:0005506">
    <property type="term" value="F:iron ion binding"/>
    <property type="evidence" value="ECO:0007669"/>
    <property type="project" value="InterPro"/>
</dbReference>
<protein>
    <submittedName>
        <fullName evidence="4">Putative Cytochrome P450 71A6</fullName>
    </submittedName>
</protein>
<keyword evidence="2" id="KW-0479">Metal-binding</keyword>
<organism evidence="4">
    <name type="scientific">Aegilops tauschii</name>
    <name type="common">Tausch's goatgrass</name>
    <name type="synonym">Aegilops squarrosa</name>
    <dbReference type="NCBI Taxonomy" id="37682"/>
    <lineage>
        <taxon>Eukaryota</taxon>
        <taxon>Viridiplantae</taxon>
        <taxon>Streptophyta</taxon>
        <taxon>Embryophyta</taxon>
        <taxon>Tracheophyta</taxon>
        <taxon>Spermatophyta</taxon>
        <taxon>Magnoliopsida</taxon>
        <taxon>Liliopsida</taxon>
        <taxon>Poales</taxon>
        <taxon>Poaceae</taxon>
        <taxon>BOP clade</taxon>
        <taxon>Pooideae</taxon>
        <taxon>Triticodae</taxon>
        <taxon>Triticeae</taxon>
        <taxon>Triticinae</taxon>
        <taxon>Aegilops</taxon>
    </lineage>
</organism>
<proteinExistence type="inferred from homology"/>
<name>M8BXQ5_AEGTA</name>
<dbReference type="PANTHER" id="PTHR47955:SF11">
    <property type="entry name" value="4-HYDROXYPHENYLACETALDEHYDE OXIME MONOOXYGENASE"/>
    <property type="match status" value="1"/>
</dbReference>
<sequence length="149" mass="16481">MLLRLCRVLNLVVLSVNTAHEVLQLQDHAFASWPALAIPWRLLYGCTDIAFTSHGAYWRGVCKIAVPPPADPARVRAYRGVREEEVAELVRKVEQQAHEGGDVVRLSELLSGFAKDVNGWIVLGVRTSGRASWRAKVDALLEESIVLLG</sequence>
<dbReference type="EnsemblPlants" id="EMT26588">
    <property type="protein sequence ID" value="EMT26588"/>
    <property type="gene ID" value="F775_22370"/>
</dbReference>
<dbReference type="GO" id="GO:0004497">
    <property type="term" value="F:monooxygenase activity"/>
    <property type="evidence" value="ECO:0007669"/>
    <property type="project" value="InterPro"/>
</dbReference>
<comment type="similarity">
    <text evidence="1">Belongs to the cytochrome P450 family.</text>
</comment>
<keyword evidence="3" id="KW-0408">Iron</keyword>
<evidence type="ECO:0000256" key="2">
    <source>
        <dbReference type="ARBA" id="ARBA00022723"/>
    </source>
</evidence>
<accession>M8BXQ5</accession>
<evidence type="ECO:0000256" key="1">
    <source>
        <dbReference type="ARBA" id="ARBA00010617"/>
    </source>
</evidence>